<evidence type="ECO:0000256" key="5">
    <source>
        <dbReference type="ARBA" id="ARBA00022737"/>
    </source>
</evidence>
<dbReference type="GO" id="GO:0005576">
    <property type="term" value="C:extracellular region"/>
    <property type="evidence" value="ECO:0007669"/>
    <property type="project" value="UniProtKB-SubCell"/>
</dbReference>
<comment type="similarity">
    <text evidence="2">Belongs to the LRR-containing bacterial E3 ligase family.</text>
</comment>
<evidence type="ECO:0000256" key="1">
    <source>
        <dbReference type="ARBA" id="ARBA00004613"/>
    </source>
</evidence>
<dbReference type="Gene3D" id="3.80.10.10">
    <property type="entry name" value="Ribonuclease Inhibitor"/>
    <property type="match status" value="1"/>
</dbReference>
<reference evidence="7 8" key="1">
    <citation type="submission" date="2018-06" db="EMBL/GenBank/DDBJ databases">
        <authorList>
            <consortium name="Pathogen Informatics"/>
            <person name="Doyle S."/>
        </authorList>
    </citation>
    <scope>NUCLEOTIDE SEQUENCE [LARGE SCALE GENOMIC DNA]</scope>
    <source>
        <strain evidence="7 8">NCTC11341</strain>
    </source>
</reference>
<dbReference type="SMART" id="SM00364">
    <property type="entry name" value="LRR_BAC"/>
    <property type="match status" value="7"/>
</dbReference>
<dbReference type="AlphaFoldDB" id="A0A376P2V9"/>
<evidence type="ECO:0000256" key="4">
    <source>
        <dbReference type="ARBA" id="ARBA00022614"/>
    </source>
</evidence>
<dbReference type="EC" id="6.3.2.-" evidence="7"/>
<protein>
    <submittedName>
        <fullName evidence="7">Putative type III effector protein (Leucine-rich repeat protein)</fullName>
        <ecNumber evidence="7">6.3.2.-</ecNumber>
    </submittedName>
</protein>
<evidence type="ECO:0000256" key="3">
    <source>
        <dbReference type="ARBA" id="ARBA00022525"/>
    </source>
</evidence>
<dbReference type="InterPro" id="IPR032675">
    <property type="entry name" value="LRR_dom_sf"/>
</dbReference>
<comment type="subcellular location">
    <subcellularLocation>
        <location evidence="1">Secreted</location>
    </subcellularLocation>
</comment>
<feature type="domain" description="LRR-containing bacterial E3 ligase N-terminal" evidence="6">
    <location>
        <begin position="2"/>
        <end position="22"/>
    </location>
</feature>
<dbReference type="InterPro" id="IPR001611">
    <property type="entry name" value="Leu-rich_rpt"/>
</dbReference>
<dbReference type="Pfam" id="PF12468">
    <property type="entry name" value="LRR_TTSS"/>
    <property type="match status" value="1"/>
</dbReference>
<proteinExistence type="inferred from homology"/>
<evidence type="ECO:0000256" key="2">
    <source>
        <dbReference type="ARBA" id="ARBA00009868"/>
    </source>
</evidence>
<dbReference type="PROSITE" id="PS51450">
    <property type="entry name" value="LRR"/>
    <property type="match status" value="1"/>
</dbReference>
<dbReference type="SUPFAM" id="SSF52058">
    <property type="entry name" value="L domain-like"/>
    <property type="match status" value="1"/>
</dbReference>
<dbReference type="Proteomes" id="UP000254428">
    <property type="component" value="Unassembled WGS sequence"/>
</dbReference>
<accession>A0A376P2V9</accession>
<dbReference type="GO" id="GO:0016874">
    <property type="term" value="F:ligase activity"/>
    <property type="evidence" value="ECO:0007669"/>
    <property type="project" value="UniProtKB-KW"/>
</dbReference>
<evidence type="ECO:0000313" key="7">
    <source>
        <dbReference type="EMBL" id="STH72719.1"/>
    </source>
</evidence>
<dbReference type="PANTHER" id="PTHR47114">
    <property type="match status" value="1"/>
</dbReference>
<dbReference type="EMBL" id="UGBT01000002">
    <property type="protein sequence ID" value="STH72719.1"/>
    <property type="molecule type" value="Genomic_DNA"/>
</dbReference>
<name>A0A376P2V9_ECOLX</name>
<keyword evidence="3" id="KW-0964">Secreted</keyword>
<keyword evidence="5" id="KW-0677">Repeat</keyword>
<keyword evidence="7" id="KW-0436">Ligase</keyword>
<evidence type="ECO:0000313" key="8">
    <source>
        <dbReference type="Proteomes" id="UP000254428"/>
    </source>
</evidence>
<organism evidence="7 8">
    <name type="scientific">Escherichia coli</name>
    <dbReference type="NCBI Taxonomy" id="562"/>
    <lineage>
        <taxon>Bacteria</taxon>
        <taxon>Pseudomonadati</taxon>
        <taxon>Pseudomonadota</taxon>
        <taxon>Gammaproteobacteria</taxon>
        <taxon>Enterobacterales</taxon>
        <taxon>Enterobacteriaceae</taxon>
        <taxon>Escherichia</taxon>
    </lineage>
</organism>
<gene>
    <name evidence="7" type="ORF">NCTC11341_04411</name>
</gene>
<dbReference type="InterPro" id="IPR032674">
    <property type="entry name" value="LRR_E3_ligase_N"/>
</dbReference>
<dbReference type="InterPro" id="IPR051071">
    <property type="entry name" value="LRR-bact_E3_ubiq_ligases"/>
</dbReference>
<dbReference type="PANTHER" id="PTHR47114:SF2">
    <property type="entry name" value="OLIGODENDROCYTE-MYELIN GLYCOPROTEIN"/>
    <property type="match status" value="1"/>
</dbReference>
<evidence type="ECO:0000259" key="6">
    <source>
        <dbReference type="Pfam" id="PF12468"/>
    </source>
</evidence>
<keyword evidence="4" id="KW-0433">Leucine-rich repeat</keyword>
<sequence>MSEWDDWEKQGLPEEQRTEAVRRLRACLTSKGHKLDLRALALSSLPVLPACIKKLDVSCNKLTILTDLPENIKELIARDNFLTHISALPHYLITLDVSENQLENLPLLPDTIKSLSAEYNRLSTLPSLPLNLKKLEVRNNELQTLPSLPSNLKILKVAHNHLTELPPLPRRLQLLFAYSNRLSNLPNIQENIIMRRFFYFENNQITTIPTNLFRLDPHITIEIANNPLSDQTLLFLIQQTSVPNFNGPQFRISLSDQNRLFFTPDVAAKFTFAPYQSHH</sequence>